<reference evidence="1" key="2">
    <citation type="journal article" date="2015" name="Data Brief">
        <title>Shoot transcriptome of the giant reed, Arundo donax.</title>
        <authorList>
            <person name="Barrero R.A."/>
            <person name="Guerrero F.D."/>
            <person name="Moolhuijzen P."/>
            <person name="Goolsby J.A."/>
            <person name="Tidwell J."/>
            <person name="Bellgard S.E."/>
            <person name="Bellgard M.I."/>
        </authorList>
    </citation>
    <scope>NUCLEOTIDE SEQUENCE</scope>
    <source>
        <tissue evidence="1">Shoot tissue taken approximately 20 cm above the soil surface</tissue>
    </source>
</reference>
<evidence type="ECO:0000313" key="1">
    <source>
        <dbReference type="EMBL" id="JAD64329.1"/>
    </source>
</evidence>
<accession>A0A0A9BK21</accession>
<dbReference type="EMBL" id="GBRH01233566">
    <property type="protein sequence ID" value="JAD64329.1"/>
    <property type="molecule type" value="Transcribed_RNA"/>
</dbReference>
<proteinExistence type="predicted"/>
<reference evidence="1" key="1">
    <citation type="submission" date="2014-09" db="EMBL/GenBank/DDBJ databases">
        <authorList>
            <person name="Magalhaes I.L.F."/>
            <person name="Oliveira U."/>
            <person name="Santos F.R."/>
            <person name="Vidigal T.H.D.A."/>
            <person name="Brescovit A.D."/>
            <person name="Santos A.J."/>
        </authorList>
    </citation>
    <scope>NUCLEOTIDE SEQUENCE</scope>
    <source>
        <tissue evidence="1">Shoot tissue taken approximately 20 cm above the soil surface</tissue>
    </source>
</reference>
<sequence>MCEYLLSKF</sequence>
<organism evidence="1">
    <name type="scientific">Arundo donax</name>
    <name type="common">Giant reed</name>
    <name type="synonym">Donax arundinaceus</name>
    <dbReference type="NCBI Taxonomy" id="35708"/>
    <lineage>
        <taxon>Eukaryota</taxon>
        <taxon>Viridiplantae</taxon>
        <taxon>Streptophyta</taxon>
        <taxon>Embryophyta</taxon>
        <taxon>Tracheophyta</taxon>
        <taxon>Spermatophyta</taxon>
        <taxon>Magnoliopsida</taxon>
        <taxon>Liliopsida</taxon>
        <taxon>Poales</taxon>
        <taxon>Poaceae</taxon>
        <taxon>PACMAD clade</taxon>
        <taxon>Arundinoideae</taxon>
        <taxon>Arundineae</taxon>
        <taxon>Arundo</taxon>
    </lineage>
</organism>
<protein>
    <submittedName>
        <fullName evidence="1">Uncharacterized protein</fullName>
    </submittedName>
</protein>
<name>A0A0A9BK21_ARUDO</name>